<evidence type="ECO:0000256" key="11">
    <source>
        <dbReference type="HAMAP-Rule" id="MF_01964"/>
    </source>
</evidence>
<dbReference type="InterPro" id="IPR001093">
    <property type="entry name" value="IMP_DH_GMPRt"/>
</dbReference>
<accession>A0ABQ5W6N7</accession>
<dbReference type="PROSITE" id="PS00487">
    <property type="entry name" value="IMP_DH_GMP_RED"/>
    <property type="match status" value="1"/>
</dbReference>
<feature type="binding site" description="in other chain" evidence="11">
    <location>
        <position position="311"/>
    </location>
    <ligand>
        <name>K(+)</name>
        <dbReference type="ChEBI" id="CHEBI:29103"/>
        <note>ligand shared between two tetrameric partners</note>
    </ligand>
</feature>
<dbReference type="SUPFAM" id="SSF54631">
    <property type="entry name" value="CBS-domain pair"/>
    <property type="match status" value="1"/>
</dbReference>
<evidence type="ECO:0000256" key="7">
    <source>
        <dbReference type="ARBA" id="ARBA00023002"/>
    </source>
</evidence>
<feature type="active site" description="Proton acceptor" evidence="11">
    <location>
        <position position="412"/>
    </location>
</feature>
<evidence type="ECO:0000313" key="16">
    <source>
        <dbReference type="EMBL" id="GLQ55448.1"/>
    </source>
</evidence>
<evidence type="ECO:0000256" key="6">
    <source>
        <dbReference type="ARBA" id="ARBA00022958"/>
    </source>
</evidence>
<dbReference type="Pfam" id="PF00478">
    <property type="entry name" value="IMPDH"/>
    <property type="match status" value="1"/>
</dbReference>
<dbReference type="EC" id="1.1.1.205" evidence="11 14"/>
<evidence type="ECO:0000256" key="2">
    <source>
        <dbReference type="ARBA" id="ARBA00005502"/>
    </source>
</evidence>
<evidence type="ECO:0000256" key="3">
    <source>
        <dbReference type="ARBA" id="ARBA00022723"/>
    </source>
</evidence>
<comment type="similarity">
    <text evidence="2 11 13">Belongs to the IMPDH/GMPR family.</text>
</comment>
<dbReference type="InterPro" id="IPR013785">
    <property type="entry name" value="Aldolase_TIM"/>
</dbReference>
<comment type="cofactor">
    <cofactor evidence="1 11">
        <name>K(+)</name>
        <dbReference type="ChEBI" id="CHEBI:29103"/>
    </cofactor>
</comment>
<evidence type="ECO:0000256" key="5">
    <source>
        <dbReference type="ARBA" id="ARBA00022755"/>
    </source>
</evidence>
<comment type="caution">
    <text evidence="16">The sequence shown here is derived from an EMBL/GenBank/DDBJ whole genome shotgun (WGS) entry which is preliminary data.</text>
</comment>
<dbReference type="Gene3D" id="3.20.20.70">
    <property type="entry name" value="Aldolase class I"/>
    <property type="match status" value="1"/>
</dbReference>
<feature type="binding site" evidence="11">
    <location>
        <begin position="396"/>
        <end position="400"/>
    </location>
    <ligand>
        <name>IMP</name>
        <dbReference type="ChEBI" id="CHEBI:58053"/>
    </ligand>
</feature>
<feature type="binding site" evidence="11">
    <location>
        <position position="427"/>
    </location>
    <ligand>
        <name>IMP</name>
        <dbReference type="ChEBI" id="CHEBI:58053"/>
    </ligand>
</feature>
<feature type="domain" description="CBS" evidence="15">
    <location>
        <begin position="165"/>
        <end position="222"/>
    </location>
</feature>
<feature type="binding site" evidence="11">
    <location>
        <begin position="372"/>
        <end position="373"/>
    </location>
    <ligand>
        <name>IMP</name>
        <dbReference type="ChEBI" id="CHEBI:58053"/>
    </ligand>
</feature>
<dbReference type="InterPro" id="IPR015875">
    <property type="entry name" value="IMP_DH/GMP_Rdtase_CS"/>
</dbReference>
<keyword evidence="5 11" id="KW-0658">Purine biosynthesis</keyword>
<feature type="domain" description="CBS" evidence="15">
    <location>
        <begin position="98"/>
        <end position="164"/>
    </location>
</feature>
<feature type="binding site" evidence="11">
    <location>
        <begin position="349"/>
        <end position="351"/>
    </location>
    <ligand>
        <name>IMP</name>
        <dbReference type="ChEBI" id="CHEBI:58053"/>
    </ligand>
</feature>
<dbReference type="EMBL" id="BSNS01000011">
    <property type="protein sequence ID" value="GLQ55448.1"/>
    <property type="molecule type" value="Genomic_DNA"/>
</dbReference>
<keyword evidence="17" id="KW-1185">Reference proteome</keyword>
<evidence type="ECO:0000256" key="4">
    <source>
        <dbReference type="ARBA" id="ARBA00022749"/>
    </source>
</evidence>
<dbReference type="PANTHER" id="PTHR11911">
    <property type="entry name" value="INOSINE-5-MONOPHOSPHATE DEHYDROGENASE RELATED"/>
    <property type="match status" value="1"/>
</dbReference>
<dbReference type="Pfam" id="PF00571">
    <property type="entry name" value="CBS"/>
    <property type="match status" value="2"/>
</dbReference>
<keyword evidence="6 11" id="KW-0630">Potassium</keyword>
<evidence type="ECO:0000256" key="13">
    <source>
        <dbReference type="RuleBase" id="RU003927"/>
    </source>
</evidence>
<comment type="pathway">
    <text evidence="11 14">Purine metabolism; XMP biosynthesis via de novo pathway; XMP from IMP: step 1/1.</text>
</comment>
<feature type="binding site" evidence="11">
    <location>
        <position position="314"/>
    </location>
    <ligand>
        <name>IMP</name>
        <dbReference type="ChEBI" id="CHEBI:58053"/>
    </ligand>
</feature>
<dbReference type="SMART" id="SM00116">
    <property type="entry name" value="CBS"/>
    <property type="match status" value="2"/>
</dbReference>
<comment type="activity regulation">
    <text evidence="11">Mycophenolic acid (MPA) is a non-competitive inhibitor that prevents formation of the closed enzyme conformation by binding to the same site as the amobile flap. In contrast, mizoribine monophosphate (MZP) is a competitive inhibitor that induces the closed conformation. MPA is a potent inhibitor of mammalian IMPDHs but a poor inhibitor of the bacterial enzymes. MZP is a more potent inhibitor of bacterial IMPDH.</text>
</comment>
<feature type="binding site" evidence="11">
    <location>
        <position position="482"/>
    </location>
    <ligand>
        <name>K(+)</name>
        <dbReference type="ChEBI" id="CHEBI:29103"/>
        <note>ligand shared between two tetrameric partners</note>
    </ligand>
</feature>
<protein>
    <recommendedName>
        <fullName evidence="11 14">Inosine-5'-monophosphate dehydrogenase</fullName>
        <shortName evidence="11">IMP dehydrogenase</shortName>
        <shortName evidence="11">IMPD</shortName>
        <shortName evidence="11">IMPDH</shortName>
        <ecNumber evidence="11 14">1.1.1.205</ecNumber>
    </recommendedName>
</protein>
<comment type="subunit">
    <text evidence="11">Homotetramer.</text>
</comment>
<evidence type="ECO:0000256" key="9">
    <source>
        <dbReference type="ARBA" id="ARBA00023122"/>
    </source>
</evidence>
<evidence type="ECO:0000256" key="1">
    <source>
        <dbReference type="ARBA" id="ARBA00001958"/>
    </source>
</evidence>
<feature type="binding site" evidence="11">
    <location>
        <position position="259"/>
    </location>
    <ligand>
        <name>NAD(+)</name>
        <dbReference type="ChEBI" id="CHEBI:57540"/>
    </ligand>
</feature>
<feature type="binding site" description="in other chain" evidence="11">
    <location>
        <position position="316"/>
    </location>
    <ligand>
        <name>K(+)</name>
        <dbReference type="ChEBI" id="CHEBI:29103"/>
        <note>ligand shared between two tetrameric partners</note>
    </ligand>
</feature>
<dbReference type="InterPro" id="IPR000644">
    <property type="entry name" value="CBS_dom"/>
</dbReference>
<keyword evidence="8 11" id="KW-0520">NAD</keyword>
<evidence type="ECO:0000256" key="10">
    <source>
        <dbReference type="ARBA" id="ARBA00048028"/>
    </source>
</evidence>
<proteinExistence type="inferred from homology"/>
<dbReference type="CDD" id="cd00381">
    <property type="entry name" value="IMPDH"/>
    <property type="match status" value="1"/>
</dbReference>
<keyword evidence="7 11" id="KW-0560">Oxidoreductase</keyword>
<dbReference type="InterPro" id="IPR046342">
    <property type="entry name" value="CBS_dom_sf"/>
</dbReference>
<organism evidence="16 17">
    <name type="scientific">Devosia nitrariae</name>
    <dbReference type="NCBI Taxonomy" id="2071872"/>
    <lineage>
        <taxon>Bacteria</taxon>
        <taxon>Pseudomonadati</taxon>
        <taxon>Pseudomonadota</taxon>
        <taxon>Alphaproteobacteria</taxon>
        <taxon>Hyphomicrobiales</taxon>
        <taxon>Devosiaceae</taxon>
        <taxon>Devosia</taxon>
    </lineage>
</organism>
<feature type="binding site" evidence="11">
    <location>
        <begin position="309"/>
        <end position="311"/>
    </location>
    <ligand>
        <name>NAD(+)</name>
        <dbReference type="ChEBI" id="CHEBI:57540"/>
    </ligand>
</feature>
<evidence type="ECO:0000256" key="14">
    <source>
        <dbReference type="RuleBase" id="RU003928"/>
    </source>
</evidence>
<reference evidence="17" key="1">
    <citation type="journal article" date="2019" name="Int. J. Syst. Evol. Microbiol.">
        <title>The Global Catalogue of Microorganisms (GCM) 10K type strain sequencing project: providing services to taxonomists for standard genome sequencing and annotation.</title>
        <authorList>
            <consortium name="The Broad Institute Genomics Platform"/>
            <consortium name="The Broad Institute Genome Sequencing Center for Infectious Disease"/>
            <person name="Wu L."/>
            <person name="Ma J."/>
        </authorList>
    </citation>
    <scope>NUCLEOTIDE SEQUENCE [LARGE SCALE GENOMIC DNA]</scope>
    <source>
        <strain evidence="17">NBRC 112416</strain>
    </source>
</reference>
<feature type="binding site" evidence="11">
    <location>
        <position position="481"/>
    </location>
    <ligand>
        <name>K(+)</name>
        <dbReference type="ChEBI" id="CHEBI:29103"/>
        <note>ligand shared between two tetrameric partners</note>
    </ligand>
</feature>
<dbReference type="PROSITE" id="PS51371">
    <property type="entry name" value="CBS"/>
    <property type="match status" value="2"/>
</dbReference>
<evidence type="ECO:0000256" key="8">
    <source>
        <dbReference type="ARBA" id="ARBA00023027"/>
    </source>
</evidence>
<evidence type="ECO:0000259" key="15">
    <source>
        <dbReference type="PROSITE" id="PS51371"/>
    </source>
</evidence>
<name>A0ABQ5W6N7_9HYPH</name>
<keyword evidence="3 11" id="KW-0479">Metal-binding</keyword>
<dbReference type="PIRSF" id="PIRSF000130">
    <property type="entry name" value="IMPDH"/>
    <property type="match status" value="1"/>
</dbReference>
<dbReference type="CDD" id="cd04601">
    <property type="entry name" value="CBS_pair_IMPDH"/>
    <property type="match status" value="1"/>
</dbReference>
<dbReference type="InterPro" id="IPR005990">
    <property type="entry name" value="IMP_DH"/>
</dbReference>
<dbReference type="SUPFAM" id="SSF51412">
    <property type="entry name" value="Inosine monophosphate dehydrogenase (IMPDH)"/>
    <property type="match status" value="1"/>
</dbReference>
<dbReference type="SMART" id="SM01240">
    <property type="entry name" value="IMPDH"/>
    <property type="match status" value="1"/>
</dbReference>
<comment type="caution">
    <text evidence="11">Lacks conserved residue(s) required for the propagation of feature annotation.</text>
</comment>
<gene>
    <name evidence="11 16" type="primary">guaB</name>
    <name evidence="16" type="ORF">GCM10010862_27070</name>
</gene>
<comment type="function">
    <text evidence="11">Catalyzes the conversion of inosine 5'-phosphate (IMP) to xanthosine 5'-phosphate (XMP), the first committed and rate-limiting step in the de novo synthesis of guanine nucleotides, and therefore plays an important role in the regulation of cell growth.</text>
</comment>
<keyword evidence="4 11" id="KW-0332">GMP biosynthesis</keyword>
<dbReference type="RefSeq" id="WP_284340855.1">
    <property type="nucleotide sequence ID" value="NZ_BSNS01000011.1"/>
</dbReference>
<feature type="active site" description="Thioimidate intermediate" evidence="11">
    <location>
        <position position="316"/>
    </location>
</feature>
<evidence type="ECO:0000313" key="17">
    <source>
        <dbReference type="Proteomes" id="UP001156691"/>
    </source>
</evidence>
<sequence length="500" mass="52320">MAKIITSITGEAALTFDDVLLQPARSDILPTQTDISTYVTRDIALNLPILSSAMDTVTEAAMAIAMAQAGGLGVIHKNFTAEQQAEQVRQVKSFESGMVVNPITIGPDATLADALALMQINRISGIPVVETGGTGGRTTGKLIGILTNRDVRFADNPRQPVRELMTRDGLITVRDGVSKDDAKRLLHANRIEKLLVVDDGGNCVGLITVKDIEKAQLNPNAVKDAEGRLRVAAASTVGDAGFERSMQLIEAGVDLLVIDTAHGHSVRVAEAVERVKRESNSTRIVAGNVATAEATRALIEAGADSVKVGIGPGSICTTRVVAGVGVPQLAAVMACAEEGAKHGIPVIADGGIKFSGDAAKALAGGASCVMVGSLLAGTDEAPGEVYLYQGRSYKSYRGMGSVGAMGSGSADRYFQQDVRDQMKLVPEGIEGQVPYKGPVAAVLHQLAGGLRASMGYTGAHNLRDFRENSTFVRISGAALSESHVHDVSITREAPNYRGGR</sequence>
<dbReference type="Proteomes" id="UP001156691">
    <property type="component" value="Unassembled WGS sequence"/>
</dbReference>
<feature type="binding site" description="in other chain" evidence="11">
    <location>
        <position position="313"/>
    </location>
    <ligand>
        <name>K(+)</name>
        <dbReference type="ChEBI" id="CHEBI:29103"/>
        <note>ligand shared between two tetrameric partners</note>
    </ligand>
</feature>
<comment type="catalytic activity">
    <reaction evidence="10 11 14">
        <text>IMP + NAD(+) + H2O = XMP + NADH + H(+)</text>
        <dbReference type="Rhea" id="RHEA:11708"/>
        <dbReference type="ChEBI" id="CHEBI:15377"/>
        <dbReference type="ChEBI" id="CHEBI:15378"/>
        <dbReference type="ChEBI" id="CHEBI:57464"/>
        <dbReference type="ChEBI" id="CHEBI:57540"/>
        <dbReference type="ChEBI" id="CHEBI:57945"/>
        <dbReference type="ChEBI" id="CHEBI:58053"/>
        <dbReference type="EC" id="1.1.1.205"/>
    </reaction>
</comment>
<evidence type="ECO:0000256" key="12">
    <source>
        <dbReference type="PROSITE-ProRule" id="PRU00703"/>
    </source>
</evidence>
<feature type="binding site" evidence="11">
    <location>
        <position position="483"/>
    </location>
    <ligand>
        <name>K(+)</name>
        <dbReference type="ChEBI" id="CHEBI:29103"/>
        <note>ligand shared between two tetrameric partners</note>
    </ligand>
</feature>
<dbReference type="PANTHER" id="PTHR11911:SF111">
    <property type="entry name" value="INOSINE-5'-MONOPHOSPHATE DEHYDROGENASE"/>
    <property type="match status" value="1"/>
</dbReference>
<keyword evidence="9 12" id="KW-0129">CBS domain</keyword>
<dbReference type="HAMAP" id="MF_01964">
    <property type="entry name" value="IMPDH"/>
    <property type="match status" value="1"/>
</dbReference>
<dbReference type="NCBIfam" id="TIGR01302">
    <property type="entry name" value="IMP_dehydrog"/>
    <property type="match status" value="1"/>
</dbReference>